<dbReference type="RefSeq" id="WP_087677746.1">
    <property type="nucleotide sequence ID" value="NZ_FUWV01000001.1"/>
</dbReference>
<feature type="domain" description="CBS" evidence="3">
    <location>
        <begin position="7"/>
        <end position="63"/>
    </location>
</feature>
<dbReference type="EMBL" id="FUWV01000001">
    <property type="protein sequence ID" value="SJZ36760.1"/>
    <property type="molecule type" value="Genomic_DNA"/>
</dbReference>
<evidence type="ECO:0000256" key="2">
    <source>
        <dbReference type="PROSITE-ProRule" id="PRU00703"/>
    </source>
</evidence>
<protein>
    <submittedName>
        <fullName evidence="4">CBS domain-containing protein</fullName>
    </submittedName>
</protein>
<gene>
    <name evidence="4" type="ORF">SAMN02745973_00306</name>
</gene>
<proteinExistence type="predicted"/>
<keyword evidence="5" id="KW-1185">Reference proteome</keyword>
<sequence>MKLKDIMSKDVKYVESKDNIINAAKIMKDLNVGCVPVCEKERPIGILTDRDIIVRNIAEGRNINNVNVEDTMSNRVVYGTPDMDVHEAAVLMSKYQIRRLPVVEKGKIVGMVSIGDLAVQNNLVDDAGQALYNISQQIPANYLN</sequence>
<evidence type="ECO:0000259" key="3">
    <source>
        <dbReference type="PROSITE" id="PS51371"/>
    </source>
</evidence>
<evidence type="ECO:0000256" key="1">
    <source>
        <dbReference type="ARBA" id="ARBA00023122"/>
    </source>
</evidence>
<dbReference type="InterPro" id="IPR051257">
    <property type="entry name" value="Diverse_CBS-Domain"/>
</dbReference>
<feature type="domain" description="CBS" evidence="3">
    <location>
        <begin position="72"/>
        <end position="131"/>
    </location>
</feature>
<dbReference type="OrthoDB" id="9802114at2"/>
<name>A0A1T4K2U2_9FIRM</name>
<dbReference type="Pfam" id="PF00571">
    <property type="entry name" value="CBS"/>
    <property type="match status" value="2"/>
</dbReference>
<dbReference type="Gene3D" id="3.10.580.10">
    <property type="entry name" value="CBS-domain"/>
    <property type="match status" value="1"/>
</dbReference>
<organism evidence="4 5">
    <name type="scientific">Garciella nitratireducens DSM 15102</name>
    <dbReference type="NCBI Taxonomy" id="1121911"/>
    <lineage>
        <taxon>Bacteria</taxon>
        <taxon>Bacillati</taxon>
        <taxon>Bacillota</taxon>
        <taxon>Clostridia</taxon>
        <taxon>Eubacteriales</taxon>
        <taxon>Eubacteriaceae</taxon>
        <taxon>Garciella</taxon>
    </lineage>
</organism>
<dbReference type="SUPFAM" id="SSF54631">
    <property type="entry name" value="CBS-domain pair"/>
    <property type="match status" value="1"/>
</dbReference>
<dbReference type="Proteomes" id="UP000196365">
    <property type="component" value="Unassembled WGS sequence"/>
</dbReference>
<reference evidence="4 5" key="1">
    <citation type="submission" date="2017-02" db="EMBL/GenBank/DDBJ databases">
        <authorList>
            <person name="Peterson S.W."/>
        </authorList>
    </citation>
    <scope>NUCLEOTIDE SEQUENCE [LARGE SCALE GENOMIC DNA]</scope>
    <source>
        <strain evidence="4 5">DSM 15102</strain>
    </source>
</reference>
<keyword evidence="1 2" id="KW-0129">CBS domain</keyword>
<dbReference type="AlphaFoldDB" id="A0A1T4K2U2"/>
<evidence type="ECO:0000313" key="5">
    <source>
        <dbReference type="Proteomes" id="UP000196365"/>
    </source>
</evidence>
<dbReference type="InterPro" id="IPR000644">
    <property type="entry name" value="CBS_dom"/>
</dbReference>
<evidence type="ECO:0000313" key="4">
    <source>
        <dbReference type="EMBL" id="SJZ36760.1"/>
    </source>
</evidence>
<dbReference type="SMART" id="SM00116">
    <property type="entry name" value="CBS"/>
    <property type="match status" value="2"/>
</dbReference>
<dbReference type="PANTHER" id="PTHR43080:SF2">
    <property type="entry name" value="CBS DOMAIN-CONTAINING PROTEIN"/>
    <property type="match status" value="1"/>
</dbReference>
<dbReference type="CDD" id="cd04622">
    <property type="entry name" value="CBS_pair_HRP1_like"/>
    <property type="match status" value="1"/>
</dbReference>
<accession>A0A1T4K2U2</accession>
<dbReference type="PANTHER" id="PTHR43080">
    <property type="entry name" value="CBS DOMAIN-CONTAINING PROTEIN CBSX3, MITOCHONDRIAL"/>
    <property type="match status" value="1"/>
</dbReference>
<dbReference type="PROSITE" id="PS51371">
    <property type="entry name" value="CBS"/>
    <property type="match status" value="2"/>
</dbReference>
<dbReference type="InterPro" id="IPR046342">
    <property type="entry name" value="CBS_dom_sf"/>
</dbReference>